<evidence type="ECO:0000313" key="1">
    <source>
        <dbReference type="EMBL" id="SFM44115.1"/>
    </source>
</evidence>
<keyword evidence="2" id="KW-1185">Reference proteome</keyword>
<dbReference type="AlphaFoldDB" id="A0A1I4QWF0"/>
<proteinExistence type="predicted"/>
<accession>A0A1I4QWF0</accession>
<evidence type="ECO:0000313" key="2">
    <source>
        <dbReference type="Proteomes" id="UP000199668"/>
    </source>
</evidence>
<protein>
    <submittedName>
        <fullName evidence="1">Uncharacterized protein</fullName>
    </submittedName>
</protein>
<dbReference type="EMBL" id="FOTY01000051">
    <property type="protein sequence ID" value="SFM44115.1"/>
    <property type="molecule type" value="Genomic_DNA"/>
</dbReference>
<name>A0A1I4QWF0_9BACI</name>
<gene>
    <name evidence="1" type="ORF">SAMN04488054_1518</name>
</gene>
<reference evidence="1 2" key="1">
    <citation type="submission" date="2016-10" db="EMBL/GenBank/DDBJ databases">
        <authorList>
            <person name="de Groot N.N."/>
        </authorList>
    </citation>
    <scope>NUCLEOTIDE SEQUENCE [LARGE SCALE GENOMIC DNA]</scope>
    <source>
        <strain evidence="1 2">CGMCC 1.6134</strain>
    </source>
</reference>
<sequence length="52" mass="5949">MNKNQKVTSNGCTNCGRAWDGYLRFCGVCGNRLIPTDQLEFYFPGRKFVKVD</sequence>
<dbReference type="Proteomes" id="UP000199668">
    <property type="component" value="Unassembled WGS sequence"/>
</dbReference>
<organism evidence="1 2">
    <name type="scientific">Salibacterium qingdaonense</name>
    <dbReference type="NCBI Taxonomy" id="266892"/>
    <lineage>
        <taxon>Bacteria</taxon>
        <taxon>Bacillati</taxon>
        <taxon>Bacillota</taxon>
        <taxon>Bacilli</taxon>
        <taxon>Bacillales</taxon>
        <taxon>Bacillaceae</taxon>
    </lineage>
</organism>